<feature type="transmembrane region" description="Helical" evidence="1">
    <location>
        <begin position="73"/>
        <end position="98"/>
    </location>
</feature>
<feature type="transmembrane region" description="Helical" evidence="1">
    <location>
        <begin position="6"/>
        <end position="25"/>
    </location>
</feature>
<gene>
    <name evidence="2" type="ORF">OWO01_11580</name>
</gene>
<comment type="caution">
    <text evidence="2">The sequence shown here is derived from an EMBL/GenBank/DDBJ whole genome shotgun (WGS) entry which is preliminary data.</text>
</comment>
<dbReference type="EMBL" id="JAPRAT010000023">
    <property type="protein sequence ID" value="MCZ0703852.1"/>
    <property type="molecule type" value="Genomic_DNA"/>
</dbReference>
<sequence length="104" mass="11516">MIIFLNIGSLILGLLAWTFPIVLLISQREVSLRKRTYFFVMSLSACSVALYFQLVNISYLVHIEDWTAIMDTVGGVVVVSGVLLISTILLNVITLVVLGRTSNK</sequence>
<evidence type="ECO:0000313" key="2">
    <source>
        <dbReference type="EMBL" id="MCZ0703852.1"/>
    </source>
</evidence>
<accession>A0A9J6REQ8</accession>
<evidence type="ECO:0000256" key="1">
    <source>
        <dbReference type="SAM" id="Phobius"/>
    </source>
</evidence>
<keyword evidence="1" id="KW-0812">Transmembrane</keyword>
<proteinExistence type="predicted"/>
<name>A0A9J6REQ8_9BACI</name>
<dbReference type="AlphaFoldDB" id="A0A9J6REQ8"/>
<evidence type="ECO:0008006" key="4">
    <source>
        <dbReference type="Google" id="ProtNLM"/>
    </source>
</evidence>
<reference evidence="2" key="1">
    <citation type="submission" date="2022-11" db="EMBL/GenBank/DDBJ databases">
        <title>WGS of Natronobacillus azotifigens 24KS-1, an anaerobic diazotrophic haloalkaliphile from soda-rich habitats.</title>
        <authorList>
            <person name="Sorokin D.Y."/>
            <person name="Merkel A.Y."/>
        </authorList>
    </citation>
    <scope>NUCLEOTIDE SEQUENCE</scope>
    <source>
        <strain evidence="2">24KS-1</strain>
    </source>
</reference>
<dbReference type="Proteomes" id="UP001084197">
    <property type="component" value="Unassembled WGS sequence"/>
</dbReference>
<evidence type="ECO:0000313" key="3">
    <source>
        <dbReference type="Proteomes" id="UP001084197"/>
    </source>
</evidence>
<keyword evidence="3" id="KW-1185">Reference proteome</keyword>
<keyword evidence="1" id="KW-0472">Membrane</keyword>
<keyword evidence="1" id="KW-1133">Transmembrane helix</keyword>
<protein>
    <recommendedName>
        <fullName evidence="4">Cytochrome c oxidase subunit 4</fullName>
    </recommendedName>
</protein>
<dbReference type="RefSeq" id="WP_268780616.1">
    <property type="nucleotide sequence ID" value="NZ_JAPRAT010000023.1"/>
</dbReference>
<feature type="transmembrane region" description="Helical" evidence="1">
    <location>
        <begin position="37"/>
        <end position="61"/>
    </location>
</feature>
<organism evidence="2 3">
    <name type="scientific">Natronobacillus azotifigens</name>
    <dbReference type="NCBI Taxonomy" id="472978"/>
    <lineage>
        <taxon>Bacteria</taxon>
        <taxon>Bacillati</taxon>
        <taxon>Bacillota</taxon>
        <taxon>Bacilli</taxon>
        <taxon>Bacillales</taxon>
        <taxon>Bacillaceae</taxon>
        <taxon>Natronobacillus</taxon>
    </lineage>
</organism>